<evidence type="ECO:0000313" key="1">
    <source>
        <dbReference type="EMBL" id="MFC4998106.1"/>
    </source>
</evidence>
<keyword evidence="2" id="KW-1185">Reference proteome</keyword>
<accession>A0ABV9VNZ2</accession>
<dbReference type="Proteomes" id="UP001595912">
    <property type="component" value="Unassembled WGS sequence"/>
</dbReference>
<evidence type="ECO:0000313" key="2">
    <source>
        <dbReference type="Proteomes" id="UP001595912"/>
    </source>
</evidence>
<gene>
    <name evidence="1" type="ORF">ACFPIJ_09710</name>
</gene>
<dbReference type="RefSeq" id="WP_380114361.1">
    <property type="nucleotide sequence ID" value="NZ_JBHSIU010000011.1"/>
</dbReference>
<comment type="caution">
    <text evidence="1">The sequence shown here is derived from an EMBL/GenBank/DDBJ whole genome shotgun (WGS) entry which is preliminary data.</text>
</comment>
<organism evidence="1 2">
    <name type="scientific">Dactylosporangium cerinum</name>
    <dbReference type="NCBI Taxonomy" id="1434730"/>
    <lineage>
        <taxon>Bacteria</taxon>
        <taxon>Bacillati</taxon>
        <taxon>Actinomycetota</taxon>
        <taxon>Actinomycetes</taxon>
        <taxon>Micromonosporales</taxon>
        <taxon>Micromonosporaceae</taxon>
        <taxon>Dactylosporangium</taxon>
    </lineage>
</organism>
<dbReference type="EMBL" id="JBHSIU010000011">
    <property type="protein sequence ID" value="MFC4998106.1"/>
    <property type="molecule type" value="Genomic_DNA"/>
</dbReference>
<protein>
    <recommendedName>
        <fullName evidence="3">AraC family transcriptional regulator</fullName>
    </recommendedName>
</protein>
<evidence type="ECO:0008006" key="3">
    <source>
        <dbReference type="Google" id="ProtNLM"/>
    </source>
</evidence>
<sequence>MTGPDTPPPAVTDWLARLEHLHGVPFANLVADARLLPAESVRFFHLDVNWLEALLDGALSVAASTDAHARTVAELVTTAPVPPSTPDGPSGLLLRSALVTGWPGLTVTGYDGAGTALPPLRTARPAPSVLFVLFPRLVHRVELEQPAEGLSFGTGPTPVHVVPRYLGGAGHPAGLPVRGSPRVPVPLRDPDRRVLDVTALADRLADALADAYRPDAAPPLTPAGLGLQLITPAARRVFTAPDAGRGGPR</sequence>
<name>A0ABV9VNZ2_9ACTN</name>
<proteinExistence type="predicted"/>
<reference evidence="2" key="1">
    <citation type="journal article" date="2019" name="Int. J. Syst. Evol. Microbiol.">
        <title>The Global Catalogue of Microorganisms (GCM) 10K type strain sequencing project: providing services to taxonomists for standard genome sequencing and annotation.</title>
        <authorList>
            <consortium name="The Broad Institute Genomics Platform"/>
            <consortium name="The Broad Institute Genome Sequencing Center for Infectious Disease"/>
            <person name="Wu L."/>
            <person name="Ma J."/>
        </authorList>
    </citation>
    <scope>NUCLEOTIDE SEQUENCE [LARGE SCALE GENOMIC DNA]</scope>
    <source>
        <strain evidence="2">CGMCC 4.7152</strain>
    </source>
</reference>